<proteinExistence type="predicted"/>
<feature type="compositionally biased region" description="Low complexity" evidence="1">
    <location>
        <begin position="40"/>
        <end position="50"/>
    </location>
</feature>
<evidence type="ECO:0000313" key="3">
    <source>
        <dbReference type="Proteomes" id="UP000886998"/>
    </source>
</evidence>
<evidence type="ECO:0000256" key="1">
    <source>
        <dbReference type="SAM" id="MobiDB-lite"/>
    </source>
</evidence>
<dbReference type="EMBL" id="BMAV01001305">
    <property type="protein sequence ID" value="GFY39290.1"/>
    <property type="molecule type" value="Genomic_DNA"/>
</dbReference>
<feature type="region of interest" description="Disordered" evidence="1">
    <location>
        <begin position="1"/>
        <end position="83"/>
    </location>
</feature>
<protein>
    <submittedName>
        <fullName evidence="2">Uncharacterized protein</fullName>
    </submittedName>
</protein>
<evidence type="ECO:0000313" key="2">
    <source>
        <dbReference type="EMBL" id="GFY39290.1"/>
    </source>
</evidence>
<name>A0A8X6WQC8_9ARAC</name>
<organism evidence="2 3">
    <name type="scientific">Trichonephila inaurata madagascariensis</name>
    <dbReference type="NCBI Taxonomy" id="2747483"/>
    <lineage>
        <taxon>Eukaryota</taxon>
        <taxon>Metazoa</taxon>
        <taxon>Ecdysozoa</taxon>
        <taxon>Arthropoda</taxon>
        <taxon>Chelicerata</taxon>
        <taxon>Arachnida</taxon>
        <taxon>Araneae</taxon>
        <taxon>Araneomorphae</taxon>
        <taxon>Entelegynae</taxon>
        <taxon>Araneoidea</taxon>
        <taxon>Nephilidae</taxon>
        <taxon>Trichonephila</taxon>
        <taxon>Trichonephila inaurata</taxon>
    </lineage>
</organism>
<dbReference type="AlphaFoldDB" id="A0A8X6WQC8"/>
<sequence length="168" mass="18214">MFSWHTETGIKPGGLLSLPKPAPQPPANRHAEETCPPRSPSSRLSLYPKISSKRKPSSSKGESKRIIGSGSPKPVRAHPAPSVSPAQFCHPLVFWKPSSASLAIAILAMVAPPRAASRPGPSARVAPFLYCSVFPAPVRPPQPLPMEITCWYKRVSTRYQPHGPNTRK</sequence>
<comment type="caution">
    <text evidence="2">The sequence shown here is derived from an EMBL/GenBank/DDBJ whole genome shotgun (WGS) entry which is preliminary data.</text>
</comment>
<dbReference type="Proteomes" id="UP000886998">
    <property type="component" value="Unassembled WGS sequence"/>
</dbReference>
<accession>A0A8X6WQC8</accession>
<reference evidence="2" key="1">
    <citation type="submission" date="2020-08" db="EMBL/GenBank/DDBJ databases">
        <title>Multicomponent nature underlies the extraordinary mechanical properties of spider dragline silk.</title>
        <authorList>
            <person name="Kono N."/>
            <person name="Nakamura H."/>
            <person name="Mori M."/>
            <person name="Yoshida Y."/>
            <person name="Ohtoshi R."/>
            <person name="Malay A.D."/>
            <person name="Moran D.A.P."/>
            <person name="Tomita M."/>
            <person name="Numata K."/>
            <person name="Arakawa K."/>
        </authorList>
    </citation>
    <scope>NUCLEOTIDE SEQUENCE</scope>
</reference>
<keyword evidence="3" id="KW-1185">Reference proteome</keyword>
<gene>
    <name evidence="2" type="ORF">TNIN_408341</name>
</gene>